<dbReference type="EMBL" id="JAOQKJ010000001">
    <property type="protein sequence ID" value="MCU6743221.1"/>
    <property type="molecule type" value="Genomic_DNA"/>
</dbReference>
<dbReference type="InterPro" id="IPR036633">
    <property type="entry name" value="Prn/Lys/Arg_de-COase_C_sf"/>
</dbReference>
<name>A0ABT2SYZ6_9FIRM</name>
<keyword evidence="4" id="KW-0663">Pyridoxal phosphate</keyword>
<evidence type="ECO:0000313" key="9">
    <source>
        <dbReference type="Proteomes" id="UP001652432"/>
    </source>
</evidence>
<organism evidence="8 9">
    <name type="scientific">Suilimivivens aceti</name>
    <dbReference type="NCBI Taxonomy" id="2981774"/>
    <lineage>
        <taxon>Bacteria</taxon>
        <taxon>Bacillati</taxon>
        <taxon>Bacillota</taxon>
        <taxon>Clostridia</taxon>
        <taxon>Lachnospirales</taxon>
        <taxon>Lachnospiraceae</taxon>
        <taxon>Suilimivivens</taxon>
    </lineage>
</organism>
<evidence type="ECO:0000259" key="6">
    <source>
        <dbReference type="Pfam" id="PF01276"/>
    </source>
</evidence>
<evidence type="ECO:0008006" key="10">
    <source>
        <dbReference type="Google" id="ProtNLM"/>
    </source>
</evidence>
<evidence type="ECO:0000256" key="3">
    <source>
        <dbReference type="ARBA" id="ARBA00022793"/>
    </source>
</evidence>
<keyword evidence="5" id="KW-0456">Lyase</keyword>
<dbReference type="InterPro" id="IPR008286">
    <property type="entry name" value="Prn/Lys/Arg_de-COase_C"/>
</dbReference>
<dbReference type="InterPro" id="IPR052357">
    <property type="entry name" value="Orn_Lys_Arg_decarboxylase-I"/>
</dbReference>
<evidence type="ECO:0000256" key="4">
    <source>
        <dbReference type="ARBA" id="ARBA00022898"/>
    </source>
</evidence>
<dbReference type="InterPro" id="IPR000310">
    <property type="entry name" value="Orn/Lys/Arg_deCO2ase_major_dom"/>
</dbReference>
<evidence type="ECO:0000313" key="8">
    <source>
        <dbReference type="EMBL" id="MCU6743221.1"/>
    </source>
</evidence>
<dbReference type="InterPro" id="IPR015424">
    <property type="entry name" value="PyrdxlP-dep_Trfase"/>
</dbReference>
<feature type="domain" description="Orn/Lys/Arg decarboxylases family 1 pyridoxal-P attachment site" evidence="6">
    <location>
        <begin position="5"/>
        <end position="307"/>
    </location>
</feature>
<feature type="domain" description="Orn/Lys/Arg decarboxylase C-terminal" evidence="7">
    <location>
        <begin position="421"/>
        <end position="483"/>
    </location>
</feature>
<dbReference type="PANTHER" id="PTHR43277">
    <property type="entry name" value="ARGININE DECARBOXYLASE"/>
    <property type="match status" value="1"/>
</dbReference>
<dbReference type="SUPFAM" id="SSF55904">
    <property type="entry name" value="Ornithine decarboxylase C-terminal domain"/>
    <property type="match status" value="1"/>
</dbReference>
<comment type="caution">
    <text evidence="8">The sequence shown here is derived from an EMBL/GenBank/DDBJ whole genome shotgun (WGS) entry which is preliminary data.</text>
</comment>
<accession>A0ABT2SYZ6</accession>
<keyword evidence="3" id="KW-0210">Decarboxylase</keyword>
<dbReference type="RefSeq" id="WP_262572708.1">
    <property type="nucleotide sequence ID" value="NZ_JAOQKJ010000001.1"/>
</dbReference>
<dbReference type="Gene3D" id="3.90.100.10">
    <property type="entry name" value="Orn/Lys/Arg decarboxylase, C-terminal domain"/>
    <property type="match status" value="1"/>
</dbReference>
<proteinExistence type="inferred from homology"/>
<evidence type="ECO:0000259" key="7">
    <source>
        <dbReference type="Pfam" id="PF03711"/>
    </source>
</evidence>
<comment type="similarity">
    <text evidence="2">Belongs to the Orn/Lys/Arg decarboxylase class-I family.</text>
</comment>
<dbReference type="PANTHER" id="PTHR43277:SF4">
    <property type="entry name" value="ARGININE DECARBOXYLASE"/>
    <property type="match status" value="1"/>
</dbReference>
<dbReference type="Pfam" id="PF03711">
    <property type="entry name" value="OKR_DC_1_C"/>
    <property type="match status" value="1"/>
</dbReference>
<dbReference type="InterPro" id="IPR015421">
    <property type="entry name" value="PyrdxlP-dep_Trfase_major"/>
</dbReference>
<evidence type="ECO:0000256" key="5">
    <source>
        <dbReference type="ARBA" id="ARBA00023239"/>
    </source>
</evidence>
<comment type="cofactor">
    <cofactor evidence="1">
        <name>pyridoxal 5'-phosphate</name>
        <dbReference type="ChEBI" id="CHEBI:597326"/>
    </cofactor>
</comment>
<keyword evidence="9" id="KW-1185">Reference proteome</keyword>
<sequence>MNLLAEELKRYGESDFYPFHMPGHKRKEMGSPVSRVYPLDITEIDGFDNLHHAEGILKEAQERAGKLYHSEKTYFLVNGSTCGLLTAISAVAGRSSRILVARNCHKAVYHGIMLNHLQPEYLFPELIEAYGISGGISAKQVERSLQELVQRENIPEKEISSMVCAVLVTSPSYDGILSDVRGICEAAHHYGIPVIVDQAHGAHFGFHRRLPESAVTEGADLVIHSVHKMLPAPTQTALLHVNGKLVDPELVQKYLAVYETSSPSYLLMAGIDFCMAYLEKEGEAPFERILKYRQRLTERCRDLKHIRIYPADMTEHSVEGEAGLVMDEAVCRRQEPFRFLISVRGSGCGGSFLMEQLRRKYHLELEMAAYDYVIALLSVMDDREGFERLADALREIDLEIERQMQEPGKNPAKEKPASVSIFYQQYKPKQSYRMEEVFRAETEEVLLGDSDRRTAADFVMLYPPGIPVLVPGEEIDKTLIRMIREYLEQGFDLQGITHQNDMENDGNHYKICCVKEESRRS</sequence>
<reference evidence="8 9" key="1">
    <citation type="journal article" date="2021" name="ISME Commun">
        <title>Automated analysis of genomic sequences facilitates high-throughput and comprehensive description of bacteria.</title>
        <authorList>
            <person name="Hitch T.C.A."/>
        </authorList>
    </citation>
    <scope>NUCLEOTIDE SEQUENCE [LARGE SCALE GENOMIC DNA]</scope>
    <source>
        <strain evidence="8 9">Sanger_18</strain>
    </source>
</reference>
<evidence type="ECO:0000256" key="1">
    <source>
        <dbReference type="ARBA" id="ARBA00001933"/>
    </source>
</evidence>
<evidence type="ECO:0000256" key="2">
    <source>
        <dbReference type="ARBA" id="ARBA00010671"/>
    </source>
</evidence>
<protein>
    <recommendedName>
        <fullName evidence="10">Arginine decarboxylase</fullName>
    </recommendedName>
</protein>
<dbReference type="Gene3D" id="3.40.640.10">
    <property type="entry name" value="Type I PLP-dependent aspartate aminotransferase-like (Major domain)"/>
    <property type="match status" value="1"/>
</dbReference>
<dbReference type="Pfam" id="PF01276">
    <property type="entry name" value="OKR_DC_1"/>
    <property type="match status" value="1"/>
</dbReference>
<gene>
    <name evidence="8" type="ORF">OCV77_01645</name>
</gene>
<dbReference type="Proteomes" id="UP001652432">
    <property type="component" value="Unassembled WGS sequence"/>
</dbReference>
<dbReference type="SUPFAM" id="SSF53383">
    <property type="entry name" value="PLP-dependent transferases"/>
    <property type="match status" value="1"/>
</dbReference>